<evidence type="ECO:0000256" key="8">
    <source>
        <dbReference type="SAM" id="MobiDB-lite"/>
    </source>
</evidence>
<feature type="compositionally biased region" description="Basic residues" evidence="8">
    <location>
        <begin position="394"/>
        <end position="403"/>
    </location>
</feature>
<keyword evidence="5 7" id="KW-0234">DNA repair</keyword>
<dbReference type="Proteomes" id="UP001558713">
    <property type="component" value="Unassembled WGS sequence"/>
</dbReference>
<keyword evidence="4 7" id="KW-0233">DNA recombination</keyword>
<evidence type="ECO:0000256" key="3">
    <source>
        <dbReference type="ARBA" id="ARBA00022763"/>
    </source>
</evidence>
<evidence type="ECO:0000256" key="4">
    <source>
        <dbReference type="ARBA" id="ARBA00023172"/>
    </source>
</evidence>
<gene>
    <name evidence="10" type="ORF">V5N11_004320</name>
</gene>
<comment type="caution">
    <text evidence="10">The sequence shown here is derived from an EMBL/GenBank/DDBJ whole genome shotgun (WGS) entry which is preliminary data.</text>
</comment>
<evidence type="ECO:0000256" key="7">
    <source>
        <dbReference type="RuleBase" id="RU365071"/>
    </source>
</evidence>
<keyword evidence="11" id="KW-1185">Reference proteome</keyword>
<feature type="domain" description="Non-structural maintenance of chromosome element 4 C-terminal" evidence="9">
    <location>
        <begin position="251"/>
        <end position="338"/>
    </location>
</feature>
<feature type="compositionally biased region" description="Acidic residues" evidence="8">
    <location>
        <begin position="49"/>
        <end position="61"/>
    </location>
</feature>
<dbReference type="Pfam" id="PF08743">
    <property type="entry name" value="Nse4_C"/>
    <property type="match status" value="1"/>
</dbReference>
<feature type="region of interest" description="Disordered" evidence="8">
    <location>
        <begin position="1"/>
        <end position="64"/>
    </location>
</feature>
<dbReference type="PANTHER" id="PTHR16140:SF0">
    <property type="entry name" value="NON-STRUCTURAL MAINTENANCE OF CHROMOSOMES ELEMENT 4"/>
    <property type="match status" value="1"/>
</dbReference>
<evidence type="ECO:0000256" key="1">
    <source>
        <dbReference type="ARBA" id="ARBA00004123"/>
    </source>
</evidence>
<comment type="function">
    <text evidence="7">Component of the SMC5-SMC6 complex, that promotes sister chromatid alignment after DNA damage and facilitates double-stranded DNA breaks (DSBs) repair via homologous recombination between sister chromatids.</text>
</comment>
<feature type="region of interest" description="Disordered" evidence="8">
    <location>
        <begin position="203"/>
        <end position="232"/>
    </location>
</feature>
<sequence length="403" mass="45031">MRRTVKRESQATGVSGGSREADDEEDETERLRSVKKEKLRKNGAGSERPEEEPPTQEEEQGINDRRILRSQYLALINKISDSKDDLTRVDSDKFTRIINEVENLHQKVQKPREQIADAEALLDIANTLMSSVKSQSSHGVSPAEFVNALVSGFGQGSLGIDADETSQVSIKWNDLGFAVCSTVLVSCGCSTMLGPMDTELKQKKKAVYRKRTRPGEGVRPDEVDDSQSEEKTDTDKNMAIMFNILRQKKCVRLENLVLNRRSFAQTVENLFALSFLSKDGRVEIIVDKSGSHFALPRNAPAANLVMSGEVIYNHFVFRLDFKDWKLMSEVVPLGEELMPHREIAVASSSGPSASADFTQDSQTTPIRKLSRNRGLVVQEDTVVEDTPDTEGPGTRRRCKRRLT</sequence>
<dbReference type="GO" id="GO:0006281">
    <property type="term" value="P:DNA repair"/>
    <property type="evidence" value="ECO:0007669"/>
    <property type="project" value="UniProtKB-UniRule"/>
</dbReference>
<keyword evidence="3 7" id="KW-0227">DNA damage</keyword>
<evidence type="ECO:0000313" key="10">
    <source>
        <dbReference type="EMBL" id="KAL1207114.1"/>
    </source>
</evidence>
<evidence type="ECO:0000259" key="9">
    <source>
        <dbReference type="Pfam" id="PF08743"/>
    </source>
</evidence>
<comment type="similarity">
    <text evidence="2 7">Belongs to the NSE4 family.</text>
</comment>
<comment type="subunit">
    <text evidence="7">Component of the SMC5-SMC6 complex.</text>
</comment>
<proteinExistence type="inferred from homology"/>
<dbReference type="PANTHER" id="PTHR16140">
    <property type="entry name" value="NON-STRUCTURAL MAINTENANCE OF CHROMOSOMES ELEMENT 4"/>
    <property type="match status" value="1"/>
</dbReference>
<name>A0ABD1AUR2_CARAN</name>
<dbReference type="InterPro" id="IPR027786">
    <property type="entry name" value="Nse4/EID"/>
</dbReference>
<accession>A0ABD1AUR2</accession>
<dbReference type="AlphaFoldDB" id="A0ABD1AUR2"/>
<feature type="compositionally biased region" description="Polar residues" evidence="8">
    <location>
        <begin position="356"/>
        <end position="365"/>
    </location>
</feature>
<dbReference type="InterPro" id="IPR014854">
    <property type="entry name" value="Nse4_C"/>
</dbReference>
<evidence type="ECO:0000256" key="6">
    <source>
        <dbReference type="ARBA" id="ARBA00023242"/>
    </source>
</evidence>
<organism evidence="10 11">
    <name type="scientific">Cardamine amara subsp. amara</name>
    <dbReference type="NCBI Taxonomy" id="228776"/>
    <lineage>
        <taxon>Eukaryota</taxon>
        <taxon>Viridiplantae</taxon>
        <taxon>Streptophyta</taxon>
        <taxon>Embryophyta</taxon>
        <taxon>Tracheophyta</taxon>
        <taxon>Spermatophyta</taxon>
        <taxon>Magnoliopsida</taxon>
        <taxon>eudicotyledons</taxon>
        <taxon>Gunneridae</taxon>
        <taxon>Pentapetalae</taxon>
        <taxon>rosids</taxon>
        <taxon>malvids</taxon>
        <taxon>Brassicales</taxon>
        <taxon>Brassicaceae</taxon>
        <taxon>Cardamineae</taxon>
        <taxon>Cardamine</taxon>
    </lineage>
</organism>
<evidence type="ECO:0000256" key="2">
    <source>
        <dbReference type="ARBA" id="ARBA00008997"/>
    </source>
</evidence>
<feature type="compositionally biased region" description="Basic residues" evidence="8">
    <location>
        <begin position="203"/>
        <end position="212"/>
    </location>
</feature>
<reference evidence="10 11" key="1">
    <citation type="submission" date="2024-04" db="EMBL/GenBank/DDBJ databases">
        <title>Genome assembly C_amara_ONT_v2.</title>
        <authorList>
            <person name="Yant L."/>
            <person name="Moore C."/>
            <person name="Slenker M."/>
        </authorList>
    </citation>
    <scope>NUCLEOTIDE SEQUENCE [LARGE SCALE GENOMIC DNA]</scope>
    <source>
        <tissue evidence="10">Leaf</tissue>
    </source>
</reference>
<dbReference type="GO" id="GO:0030915">
    <property type="term" value="C:Smc5-Smc6 complex"/>
    <property type="evidence" value="ECO:0007669"/>
    <property type="project" value="UniProtKB-UniRule"/>
</dbReference>
<evidence type="ECO:0000256" key="5">
    <source>
        <dbReference type="ARBA" id="ARBA00023204"/>
    </source>
</evidence>
<dbReference type="GO" id="GO:0006310">
    <property type="term" value="P:DNA recombination"/>
    <property type="evidence" value="ECO:0007669"/>
    <property type="project" value="UniProtKB-UniRule"/>
</dbReference>
<comment type="subcellular location">
    <subcellularLocation>
        <location evidence="1 7">Nucleus</location>
    </subcellularLocation>
</comment>
<dbReference type="GO" id="GO:0005634">
    <property type="term" value="C:nucleus"/>
    <property type="evidence" value="ECO:0007669"/>
    <property type="project" value="UniProtKB-SubCell"/>
</dbReference>
<evidence type="ECO:0000313" key="11">
    <source>
        <dbReference type="Proteomes" id="UP001558713"/>
    </source>
</evidence>
<feature type="region of interest" description="Disordered" evidence="8">
    <location>
        <begin position="348"/>
        <end position="403"/>
    </location>
</feature>
<protein>
    <recommendedName>
        <fullName evidence="7">Non-structural maintenance of chromosomes element 4</fullName>
    </recommendedName>
</protein>
<keyword evidence="6 7" id="KW-0539">Nucleus</keyword>
<dbReference type="EMBL" id="JBANAX010000486">
    <property type="protein sequence ID" value="KAL1207114.1"/>
    <property type="molecule type" value="Genomic_DNA"/>
</dbReference>